<dbReference type="Proteomes" id="UP000761423">
    <property type="component" value="Unassembled WGS sequence"/>
</dbReference>
<dbReference type="Gene3D" id="3.10.450.50">
    <property type="match status" value="1"/>
</dbReference>
<evidence type="ECO:0000313" key="2">
    <source>
        <dbReference type="Proteomes" id="UP000761423"/>
    </source>
</evidence>
<gene>
    <name evidence="1" type="ORF">G4L40_04970</name>
</gene>
<reference evidence="1 2" key="1">
    <citation type="submission" date="2020-02" db="EMBL/GenBank/DDBJ databases">
        <authorList>
            <person name="Chen W.-M."/>
        </authorList>
    </citation>
    <scope>NUCLEOTIDE SEQUENCE [LARGE SCALE GENOMIC DNA]</scope>
    <source>
        <strain evidence="1 2">TWA-26</strain>
    </source>
</reference>
<accession>A0ABX0IA61</accession>
<dbReference type="InterPro" id="IPR032710">
    <property type="entry name" value="NTF2-like_dom_sf"/>
</dbReference>
<protein>
    <submittedName>
        <fullName evidence="1">Nuclear transport factor 2 family protein</fullName>
    </submittedName>
</protein>
<comment type="caution">
    <text evidence="1">The sequence shown here is derived from an EMBL/GenBank/DDBJ whole genome shotgun (WGS) entry which is preliminary data.</text>
</comment>
<keyword evidence="2" id="KW-1185">Reference proteome</keyword>
<evidence type="ECO:0000313" key="1">
    <source>
        <dbReference type="EMBL" id="NHM04053.1"/>
    </source>
</evidence>
<organism evidence="1 2">
    <name type="scientific">Flavobacterium celericrescens</name>
    <dbReference type="NCBI Taxonomy" id="2709780"/>
    <lineage>
        <taxon>Bacteria</taxon>
        <taxon>Pseudomonadati</taxon>
        <taxon>Bacteroidota</taxon>
        <taxon>Flavobacteriia</taxon>
        <taxon>Flavobacteriales</taxon>
        <taxon>Flavobacteriaceae</taxon>
        <taxon>Flavobacterium</taxon>
    </lineage>
</organism>
<proteinExistence type="predicted"/>
<dbReference type="SUPFAM" id="SSF54427">
    <property type="entry name" value="NTF2-like"/>
    <property type="match status" value="1"/>
</dbReference>
<sequence>MKNLLFILSFITIQPVIAQESSPKKVVDDFFSAFHAKDTTTIKQYCHSEIILQTIANTKEGNKLESEGFSDFLKSLTTIPTNMKFQEKLLDYKVEIDGNLAHVWTPYEFYINDKLSHIGANSFTLYNDNGSWQIIHLIDTRRRK</sequence>
<dbReference type="EMBL" id="JAAJBV010000003">
    <property type="protein sequence ID" value="NHM04053.1"/>
    <property type="molecule type" value="Genomic_DNA"/>
</dbReference>
<dbReference type="RefSeq" id="WP_166236056.1">
    <property type="nucleotide sequence ID" value="NZ_JAAJBV010000003.1"/>
</dbReference>
<name>A0ABX0IA61_9FLAO</name>